<sequence>MWSFWAWVIWGLASDSKVLNYVRPIALLLKPGRGSNFRYLAILMMVVFSTTSLLGNLTPNCFSLLGLSIRNCILNECGECLLCCINLAIYSQVLISSLLELVCHPRFGICIRFVLLEVTKHVIFFGLLWQCLLPLTTCLCIGRSLFPGFFLCGLVL</sequence>
<organism evidence="1">
    <name type="scientific">Opuntia streptacantha</name>
    <name type="common">Prickly pear cactus</name>
    <name type="synonym">Opuntia cardona</name>
    <dbReference type="NCBI Taxonomy" id="393608"/>
    <lineage>
        <taxon>Eukaryota</taxon>
        <taxon>Viridiplantae</taxon>
        <taxon>Streptophyta</taxon>
        <taxon>Embryophyta</taxon>
        <taxon>Tracheophyta</taxon>
        <taxon>Spermatophyta</taxon>
        <taxon>Magnoliopsida</taxon>
        <taxon>eudicotyledons</taxon>
        <taxon>Gunneridae</taxon>
        <taxon>Pentapetalae</taxon>
        <taxon>Caryophyllales</taxon>
        <taxon>Cactineae</taxon>
        <taxon>Cactaceae</taxon>
        <taxon>Opuntioideae</taxon>
        <taxon>Opuntia</taxon>
    </lineage>
</organism>
<dbReference type="EMBL" id="GISG01149208">
    <property type="protein sequence ID" value="MBA4647100.1"/>
    <property type="molecule type" value="Transcribed_RNA"/>
</dbReference>
<reference evidence="1" key="1">
    <citation type="journal article" date="2013" name="J. Plant Res.">
        <title>Effect of fungi and light on seed germination of three Opuntia species from semiarid lands of central Mexico.</title>
        <authorList>
            <person name="Delgado-Sanchez P."/>
            <person name="Jimenez-Bremont J.F."/>
            <person name="Guerrero-Gonzalez Mde L."/>
            <person name="Flores J."/>
        </authorList>
    </citation>
    <scope>NUCLEOTIDE SEQUENCE</scope>
    <source>
        <tissue evidence="1">Cladode</tissue>
    </source>
</reference>
<dbReference type="AlphaFoldDB" id="A0A7C9DML6"/>
<protein>
    <submittedName>
        <fullName evidence="1">Uncharacterized protein</fullName>
    </submittedName>
</protein>
<accession>A0A7C9DML6</accession>
<name>A0A7C9DML6_OPUST</name>
<evidence type="ECO:0000313" key="1">
    <source>
        <dbReference type="EMBL" id="MBA4647100.1"/>
    </source>
</evidence>
<reference evidence="1" key="2">
    <citation type="submission" date="2020-07" db="EMBL/GenBank/DDBJ databases">
        <authorList>
            <person name="Vera ALvarez R."/>
            <person name="Arias-Moreno D.M."/>
            <person name="Jimenez-Jacinto V."/>
            <person name="Jimenez-Bremont J.F."/>
            <person name="Swaminathan K."/>
            <person name="Moose S.P."/>
            <person name="Guerrero-Gonzalez M.L."/>
            <person name="Marino-Ramirez L."/>
            <person name="Landsman D."/>
            <person name="Rodriguez-Kessler M."/>
            <person name="Delgado-Sanchez P."/>
        </authorList>
    </citation>
    <scope>NUCLEOTIDE SEQUENCE</scope>
    <source>
        <tissue evidence="1">Cladode</tissue>
    </source>
</reference>
<proteinExistence type="predicted"/>